<gene>
    <name evidence="1" type="ORF">JFT45_22165</name>
</gene>
<dbReference type="AlphaFoldDB" id="A0A8I1FWZ2"/>
<dbReference type="SUPFAM" id="SSF52540">
    <property type="entry name" value="P-loop containing nucleoside triphosphate hydrolases"/>
    <property type="match status" value="1"/>
</dbReference>
<sequence length="301" mass="32377">MVKILFEALPNGNAPCGRGATAVQENALHNGNRFPSGATIDQVKKDAKKLAKSQCIPLNQAQDAAALKHGLALPWNRVNEWLSGQRGAAIASFTLPLDNGESKIVNLTYEQPLVVVCGRVGCGKSTTALVLACQALAASDARLFFVTAKPAGWPPVAWDTLSQDFPGRCFEVGDVHDLDLAQISPNPGDIVILDERFHGARDQSLQRLIEQARNWRVGLFVCKQGGPADMELELTKSRYPESGITLVVEGKGGTISHGRHGTYTATAYEPAKVTGDADRKSWAGQFTITVAKQPPKLKPPF</sequence>
<evidence type="ECO:0000313" key="2">
    <source>
        <dbReference type="Proteomes" id="UP000658390"/>
    </source>
</evidence>
<reference evidence="1" key="1">
    <citation type="submission" date="2020-12" db="EMBL/GenBank/DDBJ databases">
        <title>Antibiotic resistance and phylogeny of Pseudomonas spp. isolated over three decades from chicken meat in the Norwegian food chain.</title>
        <authorList>
            <person name="Moen B."/>
        </authorList>
    </citation>
    <scope>NUCLEOTIDE SEQUENCE</scope>
    <source>
        <strain evidence="1">MF6762</strain>
    </source>
</reference>
<organism evidence="1 2">
    <name type="scientific">Pseudomonas psychrophila</name>
    <dbReference type="NCBI Taxonomy" id="122355"/>
    <lineage>
        <taxon>Bacteria</taxon>
        <taxon>Pseudomonadati</taxon>
        <taxon>Pseudomonadota</taxon>
        <taxon>Gammaproteobacteria</taxon>
        <taxon>Pseudomonadales</taxon>
        <taxon>Pseudomonadaceae</taxon>
        <taxon>Pseudomonas</taxon>
    </lineage>
</organism>
<proteinExistence type="predicted"/>
<dbReference type="Proteomes" id="UP000658390">
    <property type="component" value="Unassembled WGS sequence"/>
</dbReference>
<dbReference type="InterPro" id="IPR027417">
    <property type="entry name" value="P-loop_NTPase"/>
</dbReference>
<keyword evidence="1" id="KW-0547">Nucleotide-binding</keyword>
<dbReference type="EMBL" id="JAEKCZ010000026">
    <property type="protein sequence ID" value="MBJ2259210.1"/>
    <property type="molecule type" value="Genomic_DNA"/>
</dbReference>
<evidence type="ECO:0000313" key="1">
    <source>
        <dbReference type="EMBL" id="MBJ2259210.1"/>
    </source>
</evidence>
<name>A0A8I1FWZ2_9PSED</name>
<keyword evidence="1" id="KW-0067">ATP-binding</keyword>
<dbReference type="GO" id="GO:0005524">
    <property type="term" value="F:ATP binding"/>
    <property type="evidence" value="ECO:0007669"/>
    <property type="project" value="UniProtKB-KW"/>
</dbReference>
<comment type="caution">
    <text evidence="1">The sequence shown here is derived from an EMBL/GenBank/DDBJ whole genome shotgun (WGS) entry which is preliminary data.</text>
</comment>
<dbReference type="RefSeq" id="WP_108184713.1">
    <property type="nucleotide sequence ID" value="NZ_JAEKCZ010000026.1"/>
</dbReference>
<protein>
    <submittedName>
        <fullName evidence="1">ATP-binding protein</fullName>
    </submittedName>
</protein>
<accession>A0A8I1FWZ2</accession>